<evidence type="ECO:0000259" key="1">
    <source>
        <dbReference type="Pfam" id="PF14501"/>
    </source>
</evidence>
<dbReference type="PANTHER" id="PTHR40448:SF1">
    <property type="entry name" value="TWO-COMPONENT SENSOR HISTIDINE KINASE"/>
    <property type="match status" value="1"/>
</dbReference>
<reference evidence="2 3" key="1">
    <citation type="submission" date="2021-10" db="EMBL/GenBank/DDBJ databases">
        <title>Anaerobic single-cell dispensing facilitates the cultivation of human gut bacteria.</title>
        <authorList>
            <person name="Afrizal A."/>
        </authorList>
    </citation>
    <scope>NUCLEOTIDE SEQUENCE [LARGE SCALE GENOMIC DNA]</scope>
    <source>
        <strain evidence="2 3">CLA-AA-H246</strain>
    </source>
</reference>
<dbReference type="EMBL" id="JAJEQE010000005">
    <property type="protein sequence ID" value="MCC2148192.1"/>
    <property type="molecule type" value="Genomic_DNA"/>
</dbReference>
<accession>A0ABS8ET08</accession>
<name>A0ABS8ET08_9FIRM</name>
<sequence>MKELKTIVTEYHHLRHDTKNHFACMDRLLSQNNYDALKEYFYSLSKEIYALDNQIETGNEIVNQVINIKYAMAHKHQIPMDIQIVLPPHLSIPDHHLCSLVANLLDNAIEASRKIEDPKIVIEMKMVKDYLSLTIRNKMDPSMQDKALTIRTTKADKKQHGLGRQIIYDIVRRYNGCVRFL</sequence>
<protein>
    <submittedName>
        <fullName evidence="2">GHKL domain-containing protein</fullName>
    </submittedName>
</protein>
<dbReference type="InterPro" id="IPR032834">
    <property type="entry name" value="NatK-like_C"/>
</dbReference>
<feature type="domain" description="Sensor histidine kinase NatK-like C-terminal" evidence="1">
    <location>
        <begin position="97"/>
        <end position="179"/>
    </location>
</feature>
<dbReference type="SUPFAM" id="SSF55874">
    <property type="entry name" value="ATPase domain of HSP90 chaperone/DNA topoisomerase II/histidine kinase"/>
    <property type="match status" value="1"/>
</dbReference>
<evidence type="ECO:0000313" key="3">
    <source>
        <dbReference type="Proteomes" id="UP001299235"/>
    </source>
</evidence>
<dbReference type="InterPro" id="IPR036890">
    <property type="entry name" value="HATPase_C_sf"/>
</dbReference>
<dbReference type="Gene3D" id="3.30.565.10">
    <property type="entry name" value="Histidine kinase-like ATPase, C-terminal domain"/>
    <property type="match status" value="1"/>
</dbReference>
<gene>
    <name evidence="2" type="ORF">LKD42_02820</name>
</gene>
<dbReference type="PANTHER" id="PTHR40448">
    <property type="entry name" value="TWO-COMPONENT SENSOR HISTIDINE KINASE"/>
    <property type="match status" value="1"/>
</dbReference>
<dbReference type="Pfam" id="PF14501">
    <property type="entry name" value="HATPase_c_5"/>
    <property type="match status" value="1"/>
</dbReference>
<dbReference type="Proteomes" id="UP001299235">
    <property type="component" value="Unassembled WGS sequence"/>
</dbReference>
<evidence type="ECO:0000313" key="2">
    <source>
        <dbReference type="EMBL" id="MCC2148192.1"/>
    </source>
</evidence>
<proteinExistence type="predicted"/>
<organism evidence="2 3">
    <name type="scientific">Hominisplanchenecus faecis</name>
    <dbReference type="NCBI Taxonomy" id="2885351"/>
    <lineage>
        <taxon>Bacteria</taxon>
        <taxon>Bacillati</taxon>
        <taxon>Bacillota</taxon>
        <taxon>Clostridia</taxon>
        <taxon>Lachnospirales</taxon>
        <taxon>Lachnospiraceae</taxon>
        <taxon>Hominisplanchenecus</taxon>
    </lineage>
</organism>
<keyword evidence="3" id="KW-1185">Reference proteome</keyword>
<comment type="caution">
    <text evidence="2">The sequence shown here is derived from an EMBL/GenBank/DDBJ whole genome shotgun (WGS) entry which is preliminary data.</text>
</comment>